<evidence type="ECO:0000256" key="1">
    <source>
        <dbReference type="SAM" id="Phobius"/>
    </source>
</evidence>
<dbReference type="EMBL" id="HG996472">
    <property type="protein sequence ID" value="CAG1831302.1"/>
    <property type="molecule type" value="Genomic_DNA"/>
</dbReference>
<reference evidence="2" key="1">
    <citation type="submission" date="2021-03" db="EMBL/GenBank/DDBJ databases">
        <authorList>
            <consortium name="Genoscope - CEA"/>
            <person name="William W."/>
        </authorList>
    </citation>
    <scope>NUCLEOTIDE SEQUENCE</scope>
    <source>
        <strain evidence="2">Doubled-haploid Pahang</strain>
    </source>
</reference>
<dbReference type="AlphaFoldDB" id="A0A8D6ZK10"/>
<keyword evidence="1" id="KW-0812">Transmembrane</keyword>
<feature type="transmembrane region" description="Helical" evidence="1">
    <location>
        <begin position="106"/>
        <end position="127"/>
    </location>
</feature>
<accession>A0A8D6ZK10</accession>
<gene>
    <name evidence="2" type="ORF">GSMUA_345560.1</name>
</gene>
<evidence type="ECO:0000313" key="2">
    <source>
        <dbReference type="EMBL" id="CAG1831302.1"/>
    </source>
</evidence>
<name>A0A8D6ZK10_MUSAM</name>
<sequence>MLDLLLPVSGNIADLSGLDLRIESFVTREKSTTDDAQNNIQTIWFKPLPSDVPIAPVLGPNGWLWLAATVSSSFVAFLGLISILQRYYIYPIDHNTKKVFSYCSRSVLNVLSVCICIMTTASAAVLWNKRENSKEAKQIQNIDAPTPTTSPGFWFHNADRELESVPQDSLV</sequence>
<keyword evidence="1" id="KW-1133">Transmembrane helix</keyword>
<keyword evidence="1" id="KW-0472">Membrane</keyword>
<organism evidence="2">
    <name type="scientific">Musa acuminata subsp. malaccensis</name>
    <name type="common">Wild banana</name>
    <name type="synonym">Musa malaccensis</name>
    <dbReference type="NCBI Taxonomy" id="214687"/>
    <lineage>
        <taxon>Eukaryota</taxon>
        <taxon>Viridiplantae</taxon>
        <taxon>Streptophyta</taxon>
        <taxon>Embryophyta</taxon>
        <taxon>Tracheophyta</taxon>
        <taxon>Spermatophyta</taxon>
        <taxon>Magnoliopsida</taxon>
        <taxon>Liliopsida</taxon>
        <taxon>Zingiberales</taxon>
        <taxon>Musaceae</taxon>
        <taxon>Musa</taxon>
    </lineage>
</organism>
<protein>
    <submittedName>
        <fullName evidence="2">(wild Malaysian banana) hypothetical protein</fullName>
    </submittedName>
</protein>
<proteinExistence type="predicted"/>
<feature type="transmembrane region" description="Helical" evidence="1">
    <location>
        <begin position="63"/>
        <end position="85"/>
    </location>
</feature>